<dbReference type="EMBL" id="KZ305108">
    <property type="protein sequence ID" value="PIA26581.1"/>
    <property type="molecule type" value="Genomic_DNA"/>
</dbReference>
<dbReference type="GO" id="GO:0006351">
    <property type="term" value="P:DNA-templated transcription"/>
    <property type="evidence" value="ECO:0007669"/>
    <property type="project" value="InterPro"/>
</dbReference>
<feature type="compositionally biased region" description="Basic and acidic residues" evidence="1">
    <location>
        <begin position="84"/>
        <end position="100"/>
    </location>
</feature>
<dbReference type="AlphaFoldDB" id="A0A2G5C5S5"/>
<dbReference type="SUPFAM" id="SSF46942">
    <property type="entry name" value="Elongation factor TFIIS domain 2"/>
    <property type="match status" value="1"/>
</dbReference>
<reference evidence="4 5" key="1">
    <citation type="submission" date="2017-09" db="EMBL/GenBank/DDBJ databases">
        <title>WGS assembly of Aquilegia coerulea Goldsmith.</title>
        <authorList>
            <person name="Hodges S."/>
            <person name="Kramer E."/>
            <person name="Nordborg M."/>
            <person name="Tomkins J."/>
            <person name="Borevitz J."/>
            <person name="Derieg N."/>
            <person name="Yan J."/>
            <person name="Mihaltcheva S."/>
            <person name="Hayes R.D."/>
            <person name="Rokhsar D."/>
        </authorList>
    </citation>
    <scope>NUCLEOTIDE SEQUENCE [LARGE SCALE GENOMIC DNA]</scope>
    <source>
        <strain evidence="5">cv. Goldsmith</strain>
    </source>
</reference>
<dbReference type="PANTHER" id="PTHR46871:SF1">
    <property type="entry name" value="BROMO-ADJACENT HOMOLOGY (BAH) DOMAIN-CONTAINING PROTEIN"/>
    <property type="match status" value="1"/>
</dbReference>
<feature type="domain" description="BAH" evidence="2">
    <location>
        <begin position="114"/>
        <end position="233"/>
    </location>
</feature>
<dbReference type="GO" id="GO:0003682">
    <property type="term" value="F:chromatin binding"/>
    <property type="evidence" value="ECO:0007669"/>
    <property type="project" value="InterPro"/>
</dbReference>
<feature type="region of interest" description="Disordered" evidence="1">
    <location>
        <begin position="523"/>
        <end position="571"/>
    </location>
</feature>
<gene>
    <name evidence="4" type="ORF">AQUCO_09100036v1</name>
</gene>
<dbReference type="InParanoid" id="A0A2G5C5S5"/>
<dbReference type="PANTHER" id="PTHR46871">
    <property type="entry name" value="BROMO-ADJACENT HOMOLOGY (BAH) DOMAIN-CONTAINING PROTEIN"/>
    <property type="match status" value="1"/>
</dbReference>
<dbReference type="InterPro" id="IPR001025">
    <property type="entry name" value="BAH_dom"/>
</dbReference>
<organism evidence="4 5">
    <name type="scientific">Aquilegia coerulea</name>
    <name type="common">Rocky mountain columbine</name>
    <dbReference type="NCBI Taxonomy" id="218851"/>
    <lineage>
        <taxon>Eukaryota</taxon>
        <taxon>Viridiplantae</taxon>
        <taxon>Streptophyta</taxon>
        <taxon>Embryophyta</taxon>
        <taxon>Tracheophyta</taxon>
        <taxon>Spermatophyta</taxon>
        <taxon>Magnoliopsida</taxon>
        <taxon>Ranunculales</taxon>
        <taxon>Ranunculaceae</taxon>
        <taxon>Thalictroideae</taxon>
        <taxon>Aquilegia</taxon>
    </lineage>
</organism>
<name>A0A2G5C5S5_AQUCA</name>
<dbReference type="STRING" id="218851.A0A2G5C5S5"/>
<dbReference type="SMART" id="SM00439">
    <property type="entry name" value="BAH"/>
    <property type="match status" value="1"/>
</dbReference>
<dbReference type="InterPro" id="IPR003618">
    <property type="entry name" value="TFIIS_cen_dom"/>
</dbReference>
<dbReference type="InterPro" id="IPR043151">
    <property type="entry name" value="BAH_sf"/>
</dbReference>
<dbReference type="Gene3D" id="2.30.30.490">
    <property type="match status" value="1"/>
</dbReference>
<dbReference type="Pfam" id="PF07500">
    <property type="entry name" value="TFIIS_M"/>
    <property type="match status" value="1"/>
</dbReference>
<dbReference type="Proteomes" id="UP000230069">
    <property type="component" value="Unassembled WGS sequence"/>
</dbReference>
<dbReference type="SMART" id="SM00510">
    <property type="entry name" value="TFS2M"/>
    <property type="match status" value="1"/>
</dbReference>
<protein>
    <recommendedName>
        <fullName evidence="6">BAH domain-containing protein</fullName>
    </recommendedName>
</protein>
<evidence type="ECO:0000313" key="5">
    <source>
        <dbReference type="Proteomes" id="UP000230069"/>
    </source>
</evidence>
<dbReference type="Pfam" id="PF01426">
    <property type="entry name" value="BAH"/>
    <property type="match status" value="1"/>
</dbReference>
<feature type="compositionally biased region" description="Acidic residues" evidence="1">
    <location>
        <begin position="52"/>
        <end position="83"/>
    </location>
</feature>
<dbReference type="CDD" id="cd04713">
    <property type="entry name" value="BAH_plant_3"/>
    <property type="match status" value="1"/>
</dbReference>
<dbReference type="Gene3D" id="1.10.472.30">
    <property type="entry name" value="Transcription elongation factor S-II, central domain"/>
    <property type="match status" value="1"/>
</dbReference>
<feature type="compositionally biased region" description="Basic and acidic residues" evidence="1">
    <location>
        <begin position="523"/>
        <end position="539"/>
    </location>
</feature>
<evidence type="ECO:0008006" key="6">
    <source>
        <dbReference type="Google" id="ProtNLM"/>
    </source>
</evidence>
<dbReference type="PROSITE" id="PS51321">
    <property type="entry name" value="TFIIS_CENTRAL"/>
    <property type="match status" value="1"/>
</dbReference>
<proteinExistence type="predicted"/>
<accession>A0A2G5C5S5</accession>
<dbReference type="OrthoDB" id="1922186at2759"/>
<feature type="region of interest" description="Disordered" evidence="1">
    <location>
        <begin position="1"/>
        <end position="100"/>
    </location>
</feature>
<evidence type="ECO:0000313" key="4">
    <source>
        <dbReference type="EMBL" id="PIA26581.1"/>
    </source>
</evidence>
<feature type="domain" description="TFIIS central" evidence="3">
    <location>
        <begin position="332"/>
        <end position="453"/>
    </location>
</feature>
<dbReference type="InterPro" id="IPR036575">
    <property type="entry name" value="TFIIS_cen_dom_sf"/>
</dbReference>
<dbReference type="PROSITE" id="PS51038">
    <property type="entry name" value="BAH"/>
    <property type="match status" value="1"/>
</dbReference>
<sequence>MGRNRRLAMISTTDSEGEEEGEFKTGQFESLEDETKSPPLNNKKKNRKLLVEEDEDDDVEQEDQQEEEEEEEEEQEEEDEPIIEDAKPIGEVMKESGKGRNKRTHFEAFEYDGNRFELEDSVLLTPEEKGQKPYVAIIKDITLGKDGSMMVLGQWFYRPEEAERRGGGGWEARDTRELFYSFHRDEVPAESVMHKCLAHFVPLHKQFPDRSVHPGFIIQKVYDTVEKKLWKLTDKDYEDSKQHEINILVQKTRERLGELLDLPETEEVVDPEDQLKDRRGLKRKDIAPLDVSREDIKSEQQLTLDTPGSCAGEASEHYKILVTFKALTGESSCDKWLEKLLAVIQLAIDSNENVQDGEKIHWPDAVVPVVVSLVKAAHDTLDFQKFNQKMRQMAFNLRSNYRLARRLINGELEASVVLNMSPIELKEGLTAQETATKEPEESERMQMTDARCKRCQEKKVGLTDIIQAGARGDRYQLECIACGNTWYAFRDEVSTLTIDAPSVVNNVGTAPWATAKFEDVEKKLVSPRESEKPSPDIFRKTTASYGPALDNQRSFKKPRTEDPSSSQNKTE</sequence>
<evidence type="ECO:0000259" key="2">
    <source>
        <dbReference type="PROSITE" id="PS51038"/>
    </source>
</evidence>
<keyword evidence="5" id="KW-1185">Reference proteome</keyword>
<evidence type="ECO:0000259" key="3">
    <source>
        <dbReference type="PROSITE" id="PS51321"/>
    </source>
</evidence>
<evidence type="ECO:0000256" key="1">
    <source>
        <dbReference type="SAM" id="MobiDB-lite"/>
    </source>
</evidence>
<dbReference type="FunCoup" id="A0A2G5C5S5">
    <property type="interactions" value="1711"/>
</dbReference>